<dbReference type="SMART" id="SM00382">
    <property type="entry name" value="AAA"/>
    <property type="match status" value="1"/>
</dbReference>
<dbReference type="Pfam" id="PF07728">
    <property type="entry name" value="AAA_5"/>
    <property type="match status" value="1"/>
</dbReference>
<dbReference type="InterPro" id="IPR052934">
    <property type="entry name" value="Methyl-DNA_Rec/Restrict_Enz"/>
</dbReference>
<dbReference type="GO" id="GO:0016887">
    <property type="term" value="F:ATP hydrolysis activity"/>
    <property type="evidence" value="ECO:0007669"/>
    <property type="project" value="InterPro"/>
</dbReference>
<reference evidence="2 3" key="1">
    <citation type="journal article" date="2019" name="Int. J. Syst. Evol. Microbiol.">
        <title>The Global Catalogue of Microorganisms (GCM) 10K type strain sequencing project: providing services to taxonomists for standard genome sequencing and annotation.</title>
        <authorList>
            <consortium name="The Broad Institute Genomics Platform"/>
            <consortium name="The Broad Institute Genome Sequencing Center for Infectious Disease"/>
            <person name="Wu L."/>
            <person name="Ma J."/>
        </authorList>
    </citation>
    <scope>NUCLEOTIDE SEQUENCE [LARGE SCALE GENOMIC DNA]</scope>
    <source>
        <strain evidence="2 3">JCM 17504</strain>
    </source>
</reference>
<dbReference type="InterPro" id="IPR011704">
    <property type="entry name" value="ATPase_dyneun-rel_AAA"/>
</dbReference>
<dbReference type="Proteomes" id="UP001501729">
    <property type="component" value="Unassembled WGS sequence"/>
</dbReference>
<name>A0AAV3UGM1_9EURY</name>
<dbReference type="CDD" id="cd00009">
    <property type="entry name" value="AAA"/>
    <property type="match status" value="1"/>
</dbReference>
<proteinExistence type="predicted"/>
<keyword evidence="3" id="KW-1185">Reference proteome</keyword>
<evidence type="ECO:0000313" key="2">
    <source>
        <dbReference type="EMBL" id="GAA5049201.1"/>
    </source>
</evidence>
<dbReference type="GO" id="GO:0005524">
    <property type="term" value="F:ATP binding"/>
    <property type="evidence" value="ECO:0007669"/>
    <property type="project" value="InterPro"/>
</dbReference>
<feature type="domain" description="AAA+ ATPase" evidence="1">
    <location>
        <begin position="228"/>
        <end position="415"/>
    </location>
</feature>
<dbReference type="AlphaFoldDB" id="A0AAV3UGM1"/>
<gene>
    <name evidence="2" type="ORF">GCM10025751_21730</name>
</gene>
<dbReference type="EMBL" id="BAABKX010000004">
    <property type="protein sequence ID" value="GAA5049201.1"/>
    <property type="molecule type" value="Genomic_DNA"/>
</dbReference>
<protein>
    <recommendedName>
        <fullName evidence="1">AAA+ ATPase domain-containing protein</fullName>
    </recommendedName>
</protein>
<dbReference type="InterPro" id="IPR003593">
    <property type="entry name" value="AAA+_ATPase"/>
</dbReference>
<organism evidence="2 3">
    <name type="scientific">Haladaptatus pallidirubidus</name>
    <dbReference type="NCBI Taxonomy" id="1008152"/>
    <lineage>
        <taxon>Archaea</taxon>
        <taxon>Methanobacteriati</taxon>
        <taxon>Methanobacteriota</taxon>
        <taxon>Stenosarchaea group</taxon>
        <taxon>Halobacteria</taxon>
        <taxon>Halobacteriales</taxon>
        <taxon>Haladaptataceae</taxon>
        <taxon>Haladaptatus</taxon>
    </lineage>
</organism>
<dbReference type="Gene3D" id="3.40.50.300">
    <property type="entry name" value="P-loop containing nucleotide triphosphate hydrolases"/>
    <property type="match status" value="1"/>
</dbReference>
<dbReference type="PANTHER" id="PTHR37291:SF1">
    <property type="entry name" value="TYPE IV METHYL-DIRECTED RESTRICTION ENZYME ECOKMCRB SUBUNIT"/>
    <property type="match status" value="1"/>
</dbReference>
<evidence type="ECO:0000259" key="1">
    <source>
        <dbReference type="SMART" id="SM00382"/>
    </source>
</evidence>
<accession>A0AAV3UGM1</accession>
<dbReference type="InterPro" id="IPR027417">
    <property type="entry name" value="P-loop_NTPase"/>
</dbReference>
<evidence type="ECO:0000313" key="3">
    <source>
        <dbReference type="Proteomes" id="UP001501729"/>
    </source>
</evidence>
<dbReference type="SUPFAM" id="SSF52540">
    <property type="entry name" value="P-loop containing nucleoside triphosphate hydrolases"/>
    <property type="match status" value="2"/>
</dbReference>
<sequence length="681" mass="77496">MGNYYIPQSMFGFMDESSNICIFNINKSNWQQCVTGPENSDFHDERSIGNPCQGVRPNSKVPATRLEPGDLVLARRTGGSEKGVKGIWEYRDKVDVSEKPGASLWSDTDYQWILYCDPIQRELDTPFEEDWEEITELLNLESIYSATGKIQGAVSGIDSDLENYYLENLIAHEAINDQARNRLKEEFDKQTSSLPVLDTQYSIDCGDKLTAPNKEPLEAVKIERQLLKARQLVFYGPPGTGKTYTARQFARWWLNQQSDFTPSKEQLETVTFHPSFSYEDFIEGLTAEADGGAVEYRIEDGVFKRICKRATTAYQHAKHNDDIDEARRFVLIVDEINRGNLAQIFGETITLLESDKRLDQPNEVEITLAHSRESFTVPPNLYVIGTMNTADRSIALVDAALRRRFRFLAFPPNYSVVIDHHGFDGLDEIHDTARMSVDPFQSLIALSVLAVRELNETIVDTPDLGKGKQIGHSYLMNFDDADDIVDAWKYEILPLLEEYYFGQFVRIREELFQTSGGRLFHWETEEIADFTRDDLRRSLADFVGIELVEPEVNGDAVEGEETVYTLNLLLDEGVLQAGDELVFDEEKVPENSDPPYDPSDSFWRCEVTGRVGQSNGVRWLFNNEEYSFSGVAQAILEQASDHRSRVSGTSYFRHPDFDNKLLVELRDEVQSGALTNANREN</sequence>
<comment type="caution">
    <text evidence="2">The sequence shown here is derived from an EMBL/GenBank/DDBJ whole genome shotgun (WGS) entry which is preliminary data.</text>
</comment>
<dbReference type="PANTHER" id="PTHR37291">
    <property type="entry name" value="5-METHYLCYTOSINE-SPECIFIC RESTRICTION ENZYME B"/>
    <property type="match status" value="1"/>
</dbReference>